<dbReference type="Pfam" id="PF05504">
    <property type="entry name" value="Spore_GerAC"/>
    <property type="match status" value="1"/>
</dbReference>
<proteinExistence type="predicted"/>
<dbReference type="Gene3D" id="3.30.300.210">
    <property type="entry name" value="Nutrient germinant receptor protein C, domain 3"/>
    <property type="match status" value="1"/>
</dbReference>
<sequence length="86" mass="10541">MLKKAIESDAKRKFEDFVKKTQNEYKEEPFYWSLYVRKYFKTIKEYEKANWSKNIYPYAHINIEVDLEKIEFGNLIRSTRFSEVAD</sequence>
<dbReference type="EMBL" id="CP026095">
    <property type="protein sequence ID" value="AZV45523.1"/>
    <property type="molecule type" value="Genomic_DNA"/>
</dbReference>
<accession>A0A3Q9RS59</accession>
<gene>
    <name evidence="2" type="ORF">BAOM_4966</name>
</gene>
<organism evidence="2 3">
    <name type="scientific">Peribacillus asahii</name>
    <dbReference type="NCBI Taxonomy" id="228899"/>
    <lineage>
        <taxon>Bacteria</taxon>
        <taxon>Bacillati</taxon>
        <taxon>Bacillota</taxon>
        <taxon>Bacilli</taxon>
        <taxon>Bacillales</taxon>
        <taxon>Bacillaceae</taxon>
        <taxon>Peribacillus</taxon>
    </lineage>
</organism>
<name>A0A3Q9RS59_9BACI</name>
<evidence type="ECO:0000313" key="3">
    <source>
        <dbReference type="Proteomes" id="UP000283095"/>
    </source>
</evidence>
<dbReference type="Proteomes" id="UP000283095">
    <property type="component" value="Chromosome"/>
</dbReference>
<dbReference type="InterPro" id="IPR046953">
    <property type="entry name" value="Spore_GerAC-like_C"/>
</dbReference>
<dbReference type="AlphaFoldDB" id="A0A3Q9RS59"/>
<reference evidence="2 3" key="1">
    <citation type="submission" date="2018-01" db="EMBL/GenBank/DDBJ databases">
        <title>Bacillus asahii Genome sequencing and assembly.</title>
        <authorList>
            <person name="Jiang H."/>
            <person name="Feng Y."/>
            <person name="Zhao F."/>
            <person name="Lin X."/>
        </authorList>
    </citation>
    <scope>NUCLEOTIDE SEQUENCE [LARGE SCALE GENOMIC DNA]</scope>
    <source>
        <strain evidence="2 3">OM18</strain>
    </source>
</reference>
<protein>
    <recommendedName>
        <fullName evidence="1">Spore germination GerAC-like C-terminal domain-containing protein</fullName>
    </recommendedName>
</protein>
<dbReference type="KEGG" id="pasa:BAOM_4966"/>
<evidence type="ECO:0000259" key="1">
    <source>
        <dbReference type="Pfam" id="PF05504"/>
    </source>
</evidence>
<feature type="domain" description="Spore germination GerAC-like C-terminal" evidence="1">
    <location>
        <begin position="2"/>
        <end position="68"/>
    </location>
</feature>
<dbReference type="InterPro" id="IPR038501">
    <property type="entry name" value="Spore_GerAC_C_sf"/>
</dbReference>
<evidence type="ECO:0000313" key="2">
    <source>
        <dbReference type="EMBL" id="AZV45523.1"/>
    </source>
</evidence>